<sequence>MAQKLRGGVRRGVVAGVIALLVTSVSGRTGAEPSGMVRDGDGFVEGRYQSPAGPVLRLPVARMFNDNGAFLTLGDESAAIGGFYDAAGTAVHRGLSIVGQPYGNYNAGCTLCVFSTSDGYDGGGAQAALSGLDYRAGAGAVAHGDLAVAGFYHFDENAPARITAAVASFDADGLTLAQPMTDEQMAVLHPGMYIATNAIDPARPTTGPDGVPTNVAYWAFLKSWDQRHLRVWGWAVPGGSDRAGQVPDVRTLDRTKSRYPGPMAFIGVPAKVFSENNYILFDGDRIYGDHATAVANAYERNEVDFRGTRFDRPHSLSFHGVTTSYQCLPCATDAASDESYAYLVNGPGLPRAYVAQVYGDGLEFQGYSSFIPGNGAPWPGTAGATHIMASFASALPSNNTLLLSQWVLRNATATGDWRDYELRIGGQIDATRDRRRGLIGGSPMGSIAFNYNGQHFGGWCGLGNNANPGLCQEGDGTTDFAARATFDTDAVVRGTMAASTYAATSAKPVLAAIRAAPHAEGDRVWCHDCLNARQVAGHGTGRWIFLDSAGVWRSDDGERATF</sequence>
<dbReference type="RefSeq" id="WP_176613930.1">
    <property type="nucleotide sequence ID" value="NZ_JABXXR010000082.1"/>
</dbReference>
<proteinExistence type="predicted"/>
<reference evidence="1 2" key="1">
    <citation type="submission" date="2020-06" db="EMBL/GenBank/DDBJ databases">
        <title>Description of novel acetic acid bacteria.</title>
        <authorList>
            <person name="Sombolestani A."/>
        </authorList>
    </citation>
    <scope>NUCLEOTIDE SEQUENCE [LARGE SCALE GENOMIC DNA]</scope>
    <source>
        <strain evidence="1 2">LMG 27010</strain>
    </source>
</reference>
<organism evidence="1 2">
    <name type="scientific">Ameyamaea chiangmaiensis</name>
    <dbReference type="NCBI Taxonomy" id="442969"/>
    <lineage>
        <taxon>Bacteria</taxon>
        <taxon>Pseudomonadati</taxon>
        <taxon>Pseudomonadota</taxon>
        <taxon>Alphaproteobacteria</taxon>
        <taxon>Acetobacterales</taxon>
        <taxon>Acetobacteraceae</taxon>
        <taxon>Ameyamaea</taxon>
    </lineage>
</organism>
<keyword evidence="2" id="KW-1185">Reference proteome</keyword>
<comment type="caution">
    <text evidence="1">The sequence shown here is derived from an EMBL/GenBank/DDBJ whole genome shotgun (WGS) entry which is preliminary data.</text>
</comment>
<accession>A0A850P8U9</accession>
<gene>
    <name evidence="1" type="ORF">HUK82_10620</name>
</gene>
<protein>
    <submittedName>
        <fullName evidence="1">Uncharacterized protein</fullName>
    </submittedName>
</protein>
<name>A0A850P8U9_9PROT</name>
<evidence type="ECO:0000313" key="1">
    <source>
        <dbReference type="EMBL" id="NVN41007.1"/>
    </source>
</evidence>
<dbReference type="Proteomes" id="UP000585665">
    <property type="component" value="Unassembled WGS sequence"/>
</dbReference>
<dbReference type="AlphaFoldDB" id="A0A850P8U9"/>
<dbReference type="EMBL" id="JABXXR010000082">
    <property type="protein sequence ID" value="NVN41007.1"/>
    <property type="molecule type" value="Genomic_DNA"/>
</dbReference>
<evidence type="ECO:0000313" key="2">
    <source>
        <dbReference type="Proteomes" id="UP000585665"/>
    </source>
</evidence>